<dbReference type="SUPFAM" id="SSF55073">
    <property type="entry name" value="Nucleotide cyclase"/>
    <property type="match status" value="1"/>
</dbReference>
<evidence type="ECO:0000256" key="1">
    <source>
        <dbReference type="PROSITE-ProRule" id="PRU00169"/>
    </source>
</evidence>
<dbReference type="InterPro" id="IPR052155">
    <property type="entry name" value="Biofilm_reg_signaling"/>
</dbReference>
<dbReference type="Pfam" id="PF00989">
    <property type="entry name" value="PAS"/>
    <property type="match status" value="1"/>
</dbReference>
<evidence type="ECO:0000259" key="3">
    <source>
        <dbReference type="PROSITE" id="PS50112"/>
    </source>
</evidence>
<feature type="domain" description="GGDEF" evidence="5">
    <location>
        <begin position="311"/>
        <end position="444"/>
    </location>
</feature>
<dbReference type="GO" id="GO:0000160">
    <property type="term" value="P:phosphorelay signal transduction system"/>
    <property type="evidence" value="ECO:0007669"/>
    <property type="project" value="InterPro"/>
</dbReference>
<dbReference type="InterPro" id="IPR001789">
    <property type="entry name" value="Sig_transdc_resp-reg_receiver"/>
</dbReference>
<protein>
    <submittedName>
        <fullName evidence="6">EAL domain-containing protein</fullName>
    </submittedName>
</protein>
<dbReference type="InterPro" id="IPR035965">
    <property type="entry name" value="PAS-like_dom_sf"/>
</dbReference>
<dbReference type="InterPro" id="IPR000160">
    <property type="entry name" value="GGDEF_dom"/>
</dbReference>
<dbReference type="NCBIfam" id="TIGR00254">
    <property type="entry name" value="GGDEF"/>
    <property type="match status" value="1"/>
</dbReference>
<dbReference type="PROSITE" id="PS50110">
    <property type="entry name" value="RESPONSE_REGULATORY"/>
    <property type="match status" value="1"/>
</dbReference>
<comment type="caution">
    <text evidence="1">Lacks conserved residue(s) required for the propagation of feature annotation.</text>
</comment>
<dbReference type="SUPFAM" id="SSF141868">
    <property type="entry name" value="EAL domain-like"/>
    <property type="match status" value="1"/>
</dbReference>
<dbReference type="Gene3D" id="3.40.50.2300">
    <property type="match status" value="1"/>
</dbReference>
<dbReference type="InterPro" id="IPR001633">
    <property type="entry name" value="EAL_dom"/>
</dbReference>
<dbReference type="Gene3D" id="3.30.450.20">
    <property type="entry name" value="PAS domain"/>
    <property type="match status" value="1"/>
</dbReference>
<evidence type="ECO:0000259" key="2">
    <source>
        <dbReference type="PROSITE" id="PS50110"/>
    </source>
</evidence>
<dbReference type="OrthoDB" id="9813903at2"/>
<reference evidence="6 7" key="1">
    <citation type="submission" date="2019-03" db="EMBL/GenBank/DDBJ databases">
        <title>Draft Genome Sequence of Duganella callidus sp. nov., a Novel Duganella Species Isolated from Cultivated Soil.</title>
        <authorList>
            <person name="Raths R."/>
            <person name="Peta V."/>
            <person name="Bucking H."/>
        </authorList>
    </citation>
    <scope>NUCLEOTIDE SEQUENCE [LARGE SCALE GENOMIC DNA]</scope>
    <source>
        <strain evidence="6 7">DN04</strain>
    </source>
</reference>
<feature type="domain" description="EAL" evidence="4">
    <location>
        <begin position="453"/>
        <end position="708"/>
    </location>
</feature>
<dbReference type="AlphaFoldDB" id="A0A4Y9SIL6"/>
<organism evidence="6 7">
    <name type="scientific">Duganella callida</name>
    <dbReference type="NCBI Taxonomy" id="2561932"/>
    <lineage>
        <taxon>Bacteria</taxon>
        <taxon>Pseudomonadati</taxon>
        <taxon>Pseudomonadota</taxon>
        <taxon>Betaproteobacteria</taxon>
        <taxon>Burkholderiales</taxon>
        <taxon>Oxalobacteraceae</taxon>
        <taxon>Telluria group</taxon>
        <taxon>Duganella</taxon>
    </lineage>
</organism>
<comment type="caution">
    <text evidence="6">The sequence shown here is derived from an EMBL/GenBank/DDBJ whole genome shotgun (WGS) entry which is preliminary data.</text>
</comment>
<dbReference type="GO" id="GO:0006355">
    <property type="term" value="P:regulation of DNA-templated transcription"/>
    <property type="evidence" value="ECO:0007669"/>
    <property type="project" value="InterPro"/>
</dbReference>
<dbReference type="InterPro" id="IPR029787">
    <property type="entry name" value="Nucleotide_cyclase"/>
</dbReference>
<dbReference type="Pfam" id="PF00990">
    <property type="entry name" value="GGDEF"/>
    <property type="match status" value="1"/>
</dbReference>
<evidence type="ECO:0000259" key="4">
    <source>
        <dbReference type="PROSITE" id="PS50883"/>
    </source>
</evidence>
<dbReference type="PANTHER" id="PTHR44757:SF2">
    <property type="entry name" value="BIOFILM ARCHITECTURE MAINTENANCE PROTEIN MBAA"/>
    <property type="match status" value="1"/>
</dbReference>
<dbReference type="SUPFAM" id="SSF55785">
    <property type="entry name" value="PYP-like sensor domain (PAS domain)"/>
    <property type="match status" value="1"/>
</dbReference>
<dbReference type="InterPro" id="IPR043128">
    <property type="entry name" value="Rev_trsase/Diguanyl_cyclase"/>
</dbReference>
<dbReference type="Gene3D" id="3.30.70.270">
    <property type="match status" value="1"/>
</dbReference>
<dbReference type="EMBL" id="SPVG01000146">
    <property type="protein sequence ID" value="TFW20618.1"/>
    <property type="molecule type" value="Genomic_DNA"/>
</dbReference>
<accession>A0A4Y9SIL6</accession>
<dbReference type="SMART" id="SM00052">
    <property type="entry name" value="EAL"/>
    <property type="match status" value="1"/>
</dbReference>
<dbReference type="Pfam" id="PF00563">
    <property type="entry name" value="EAL"/>
    <property type="match status" value="1"/>
</dbReference>
<proteinExistence type="predicted"/>
<dbReference type="SUPFAM" id="SSF52172">
    <property type="entry name" value="CheY-like"/>
    <property type="match status" value="1"/>
</dbReference>
<dbReference type="CDD" id="cd01948">
    <property type="entry name" value="EAL"/>
    <property type="match status" value="1"/>
</dbReference>
<dbReference type="PROSITE" id="PS50112">
    <property type="entry name" value="PAS"/>
    <property type="match status" value="1"/>
</dbReference>
<evidence type="ECO:0000259" key="5">
    <source>
        <dbReference type="PROSITE" id="PS50887"/>
    </source>
</evidence>
<dbReference type="InterPro" id="IPR013767">
    <property type="entry name" value="PAS_fold"/>
</dbReference>
<dbReference type="InterPro" id="IPR000014">
    <property type="entry name" value="PAS"/>
</dbReference>
<dbReference type="GO" id="GO:0003824">
    <property type="term" value="F:catalytic activity"/>
    <property type="evidence" value="ECO:0007669"/>
    <property type="project" value="UniProtKB-ARBA"/>
</dbReference>
<dbReference type="FunFam" id="3.30.70.270:FF:000001">
    <property type="entry name" value="Diguanylate cyclase domain protein"/>
    <property type="match status" value="1"/>
</dbReference>
<dbReference type="SMART" id="SM00267">
    <property type="entry name" value="GGDEF"/>
    <property type="match status" value="1"/>
</dbReference>
<sequence>MVLCKDKPRGEGETMDMRILIVSADAAERRRMQRLLRSAPGDEDQISCHGVAALDELPRLAGDVPELILLNPHLTDDAEGDIWRILSAYYHTVPIVVLACDSTLMQARQAVVRGAVTHVLSATIGREPLRQMLRAVVIATRRAGADAGAHHQYRAVTEAMADGVLTTDARGCIDYANPAALRLLNASAPDVQGTPIGQLMALRDAETQVQIEHPVLRVLATGGVVRLSGGCVLTRQGDPDIMIQDATSPIRDSAGAVSGVVMTFHDITSAHALKQQVDHLAWHDFLTGLPNRFAAQRHLEQILAEAKVRAVPLAVMYLDLDKFKAVNDHHGHAAGDALLISVTTRLRACFRSIDLISRQGGDEFLVLMAPGSARIDATQAAERIHDAIARPHQVDGTEVKVGCSIGIALFPEHGNCGDALLRHADTALQAAKVEGRNTWRFFSRSLLANVVERRQMEDGMRRAMCEGEFELHYQPKIRLSDGTLCGCEALLRWQHPDWGWVAPGRFIRSAEECGLIVTLGRWVMREALAQARLWQNSGLRFGAIAINVSTLELAQVDFADYLEHQIDVSGLAASRLQLELTESAMMHDMRGAGGVLQRLKDTGLSLAIDDFGTGYSSLSYLAELPIDLLKVDRSFVHGIDHADTRRQTLLRAVLALVDNLGLSAVAEGIETSAEMTFLADAGCGQGQGYYYSQALDACSFERRFLAPPQ</sequence>
<dbReference type="PROSITE" id="PS50887">
    <property type="entry name" value="GGDEF"/>
    <property type="match status" value="1"/>
</dbReference>
<feature type="domain" description="Response regulatory" evidence="2">
    <location>
        <begin position="18"/>
        <end position="137"/>
    </location>
</feature>
<dbReference type="Gene3D" id="3.20.20.450">
    <property type="entry name" value="EAL domain"/>
    <property type="match status" value="1"/>
</dbReference>
<dbReference type="SMART" id="SM00091">
    <property type="entry name" value="PAS"/>
    <property type="match status" value="1"/>
</dbReference>
<feature type="domain" description="PAS" evidence="3">
    <location>
        <begin position="149"/>
        <end position="222"/>
    </location>
</feature>
<evidence type="ECO:0000313" key="6">
    <source>
        <dbReference type="EMBL" id="TFW20618.1"/>
    </source>
</evidence>
<name>A0A4Y9SIL6_9BURK</name>
<evidence type="ECO:0000313" key="7">
    <source>
        <dbReference type="Proteomes" id="UP000297729"/>
    </source>
</evidence>
<gene>
    <name evidence="6" type="ORF">E4L98_14095</name>
</gene>
<dbReference type="PANTHER" id="PTHR44757">
    <property type="entry name" value="DIGUANYLATE CYCLASE DGCP"/>
    <property type="match status" value="1"/>
</dbReference>
<dbReference type="PROSITE" id="PS50883">
    <property type="entry name" value="EAL"/>
    <property type="match status" value="1"/>
</dbReference>
<keyword evidence="7" id="KW-1185">Reference proteome</keyword>
<dbReference type="Proteomes" id="UP000297729">
    <property type="component" value="Unassembled WGS sequence"/>
</dbReference>
<dbReference type="NCBIfam" id="TIGR00229">
    <property type="entry name" value="sensory_box"/>
    <property type="match status" value="1"/>
</dbReference>
<dbReference type="CDD" id="cd01949">
    <property type="entry name" value="GGDEF"/>
    <property type="match status" value="1"/>
</dbReference>
<dbReference type="CDD" id="cd00130">
    <property type="entry name" value="PAS"/>
    <property type="match status" value="1"/>
</dbReference>
<dbReference type="InterPro" id="IPR035919">
    <property type="entry name" value="EAL_sf"/>
</dbReference>
<dbReference type="InterPro" id="IPR011006">
    <property type="entry name" value="CheY-like_superfamily"/>
</dbReference>